<dbReference type="AlphaFoldDB" id="A0A3M6UCL5"/>
<keyword evidence="4 8" id="KW-0297">G-protein coupled receptor</keyword>
<evidence type="ECO:0000313" key="11">
    <source>
        <dbReference type="EMBL" id="RMX51433.1"/>
    </source>
</evidence>
<dbReference type="Proteomes" id="UP000275408">
    <property type="component" value="Unassembled WGS sequence"/>
</dbReference>
<dbReference type="PANTHER" id="PTHR45695">
    <property type="entry name" value="LEUCOKININ RECEPTOR-RELATED"/>
    <property type="match status" value="1"/>
</dbReference>
<proteinExistence type="inferred from homology"/>
<dbReference type="InterPro" id="IPR017452">
    <property type="entry name" value="GPCR_Rhodpsn_7TM"/>
</dbReference>
<keyword evidence="6 8" id="KW-0675">Receptor</keyword>
<gene>
    <name evidence="11" type="ORF">pdam_00012633</name>
</gene>
<evidence type="ECO:0000256" key="1">
    <source>
        <dbReference type="ARBA" id="ARBA00004141"/>
    </source>
</evidence>
<dbReference type="STRING" id="46731.A0A3M6UCL5"/>
<evidence type="ECO:0000259" key="10">
    <source>
        <dbReference type="PROSITE" id="PS50262"/>
    </source>
</evidence>
<dbReference type="InterPro" id="IPR000276">
    <property type="entry name" value="GPCR_Rhodpsn"/>
</dbReference>
<dbReference type="SUPFAM" id="SSF81321">
    <property type="entry name" value="Family A G protein-coupled receptor-like"/>
    <property type="match status" value="1"/>
</dbReference>
<feature type="transmembrane region" description="Helical" evidence="9">
    <location>
        <begin position="55"/>
        <end position="79"/>
    </location>
</feature>
<dbReference type="OrthoDB" id="5976603at2759"/>
<evidence type="ECO:0000256" key="4">
    <source>
        <dbReference type="ARBA" id="ARBA00023040"/>
    </source>
</evidence>
<keyword evidence="5 9" id="KW-0472">Membrane</keyword>
<comment type="subcellular location">
    <subcellularLocation>
        <location evidence="1">Membrane</location>
        <topology evidence="1">Multi-pass membrane protein</topology>
    </subcellularLocation>
</comment>
<sequence>MTLSIADSRSLDHSLSSRVAFSFLTGVLSLFSFIGNSSVIHVVRKNQNMKSTTYLLILNMACGDLVIASWTGASLIKYLLPKSVWPIGSFGRVLCKTSLYIGLVSFLACIFSLVGITIDRFMAVSRPLKHKPWSKWTKITIPVIWATSFLLPVGTLLEIDEIPSQSGNTTCSATISHANFIILASCFLLPFALMSVLYPLISYRLWKRKVPGEFNARQQQIANRTARRVTFMMITVIVIFFICWAPQFVFSSLHLFAVRLVIKAPIWLIPFIILLKIFNGAVNPFVYAVFNESFRKGFRDILDCDKLREHNTRDLRLQQCTNTQTKQPSFHFRMLCKEYQASRNFKHHAKEEPTSGQVSSRHVQPSLNGHRCYGQNGNGDEEIGSCFAYCIQGSKLWIIVYLTMLRWRY</sequence>
<feature type="transmembrane region" description="Helical" evidence="9">
    <location>
        <begin position="267"/>
        <end position="290"/>
    </location>
</feature>
<comment type="similarity">
    <text evidence="8">Belongs to the G-protein coupled receptor 1 family.</text>
</comment>
<dbReference type="CDD" id="cd00637">
    <property type="entry name" value="7tm_classA_rhodopsin-like"/>
    <property type="match status" value="1"/>
</dbReference>
<dbReference type="SMART" id="SM01381">
    <property type="entry name" value="7TM_GPCR_Srsx"/>
    <property type="match status" value="1"/>
</dbReference>
<dbReference type="Gene3D" id="1.20.1070.10">
    <property type="entry name" value="Rhodopsin 7-helix transmembrane proteins"/>
    <property type="match status" value="1"/>
</dbReference>
<name>A0A3M6UCL5_POCDA</name>
<evidence type="ECO:0000256" key="6">
    <source>
        <dbReference type="ARBA" id="ARBA00023170"/>
    </source>
</evidence>
<keyword evidence="7 8" id="KW-0807">Transducer</keyword>
<keyword evidence="2 8" id="KW-0812">Transmembrane</keyword>
<dbReference type="PROSITE" id="PS00237">
    <property type="entry name" value="G_PROTEIN_RECEP_F1_1"/>
    <property type="match status" value="1"/>
</dbReference>
<protein>
    <recommendedName>
        <fullName evidence="10">G-protein coupled receptors family 1 profile domain-containing protein</fullName>
    </recommendedName>
</protein>
<accession>A0A3M6UCL5</accession>
<evidence type="ECO:0000313" key="12">
    <source>
        <dbReference type="Proteomes" id="UP000275408"/>
    </source>
</evidence>
<evidence type="ECO:0000256" key="9">
    <source>
        <dbReference type="SAM" id="Phobius"/>
    </source>
</evidence>
<dbReference type="PANTHER" id="PTHR45695:SF9">
    <property type="entry name" value="LEUCOKININ RECEPTOR"/>
    <property type="match status" value="1"/>
</dbReference>
<evidence type="ECO:0000256" key="3">
    <source>
        <dbReference type="ARBA" id="ARBA00022989"/>
    </source>
</evidence>
<feature type="transmembrane region" description="Helical" evidence="9">
    <location>
        <begin position="139"/>
        <end position="157"/>
    </location>
</feature>
<dbReference type="EMBL" id="RCHS01001791">
    <property type="protein sequence ID" value="RMX51433.1"/>
    <property type="molecule type" value="Genomic_DNA"/>
</dbReference>
<evidence type="ECO:0000256" key="2">
    <source>
        <dbReference type="ARBA" id="ARBA00022692"/>
    </source>
</evidence>
<evidence type="ECO:0000256" key="8">
    <source>
        <dbReference type="RuleBase" id="RU000688"/>
    </source>
</evidence>
<dbReference type="GO" id="GO:0004930">
    <property type="term" value="F:G protein-coupled receptor activity"/>
    <property type="evidence" value="ECO:0007669"/>
    <property type="project" value="UniProtKB-KW"/>
</dbReference>
<reference evidence="11 12" key="1">
    <citation type="journal article" date="2018" name="Sci. Rep.">
        <title>Comparative analysis of the Pocillopora damicornis genome highlights role of immune system in coral evolution.</title>
        <authorList>
            <person name="Cunning R."/>
            <person name="Bay R.A."/>
            <person name="Gillette P."/>
            <person name="Baker A.C."/>
            <person name="Traylor-Knowles N."/>
        </authorList>
    </citation>
    <scope>NUCLEOTIDE SEQUENCE [LARGE SCALE GENOMIC DNA]</scope>
    <source>
        <strain evidence="11">RSMAS</strain>
        <tissue evidence="11">Whole animal</tissue>
    </source>
</reference>
<comment type="caution">
    <text evidence="11">The sequence shown here is derived from an EMBL/GenBank/DDBJ whole genome shotgun (WGS) entry which is preliminary data.</text>
</comment>
<keyword evidence="3 9" id="KW-1133">Transmembrane helix</keyword>
<feature type="transmembrane region" description="Helical" evidence="9">
    <location>
        <begin position="177"/>
        <end position="201"/>
    </location>
</feature>
<dbReference type="PROSITE" id="PS50262">
    <property type="entry name" value="G_PROTEIN_RECEP_F1_2"/>
    <property type="match status" value="1"/>
</dbReference>
<feature type="transmembrane region" description="Helical" evidence="9">
    <location>
        <begin position="20"/>
        <end position="43"/>
    </location>
</feature>
<feature type="transmembrane region" description="Helical" evidence="9">
    <location>
        <begin position="99"/>
        <end position="118"/>
    </location>
</feature>
<keyword evidence="12" id="KW-1185">Reference proteome</keyword>
<organism evidence="11 12">
    <name type="scientific">Pocillopora damicornis</name>
    <name type="common">Cauliflower coral</name>
    <name type="synonym">Millepora damicornis</name>
    <dbReference type="NCBI Taxonomy" id="46731"/>
    <lineage>
        <taxon>Eukaryota</taxon>
        <taxon>Metazoa</taxon>
        <taxon>Cnidaria</taxon>
        <taxon>Anthozoa</taxon>
        <taxon>Hexacorallia</taxon>
        <taxon>Scleractinia</taxon>
        <taxon>Astrocoeniina</taxon>
        <taxon>Pocilloporidae</taxon>
        <taxon>Pocillopora</taxon>
    </lineage>
</organism>
<dbReference type="Pfam" id="PF00001">
    <property type="entry name" value="7tm_1"/>
    <property type="match status" value="1"/>
</dbReference>
<feature type="transmembrane region" description="Helical" evidence="9">
    <location>
        <begin position="229"/>
        <end position="247"/>
    </location>
</feature>
<evidence type="ECO:0000256" key="5">
    <source>
        <dbReference type="ARBA" id="ARBA00023136"/>
    </source>
</evidence>
<dbReference type="GO" id="GO:0005886">
    <property type="term" value="C:plasma membrane"/>
    <property type="evidence" value="ECO:0007669"/>
    <property type="project" value="TreeGrafter"/>
</dbReference>
<dbReference type="PRINTS" id="PR00237">
    <property type="entry name" value="GPCRRHODOPSN"/>
</dbReference>
<feature type="domain" description="G-protein coupled receptors family 1 profile" evidence="10">
    <location>
        <begin position="35"/>
        <end position="287"/>
    </location>
</feature>
<evidence type="ECO:0000256" key="7">
    <source>
        <dbReference type="ARBA" id="ARBA00023224"/>
    </source>
</evidence>